<accession>A0A316E2R8</accession>
<comment type="caution">
    <text evidence="2">The sequence shown here is derived from an EMBL/GenBank/DDBJ whole genome shotgun (WGS) entry which is preliminary data.</text>
</comment>
<evidence type="ECO:0000313" key="3">
    <source>
        <dbReference type="Proteomes" id="UP000245489"/>
    </source>
</evidence>
<keyword evidence="3" id="KW-1185">Reference proteome</keyword>
<dbReference type="EMBL" id="QGGO01000037">
    <property type="protein sequence ID" value="PWK17180.1"/>
    <property type="molecule type" value="Genomic_DNA"/>
</dbReference>
<feature type="chain" id="PRO_5016240338" description="MORN repeat protein" evidence="1">
    <location>
        <begin position="22"/>
        <end position="148"/>
    </location>
</feature>
<dbReference type="RefSeq" id="WP_109745119.1">
    <property type="nucleotide sequence ID" value="NZ_QGGO01000037.1"/>
</dbReference>
<name>A0A316E2R8_9BACT</name>
<dbReference type="OrthoDB" id="1409548at2"/>
<protein>
    <recommendedName>
        <fullName evidence="4">MORN repeat protein</fullName>
    </recommendedName>
</protein>
<organism evidence="2 3">
    <name type="scientific">Arcicella aurantiaca</name>
    <dbReference type="NCBI Taxonomy" id="591202"/>
    <lineage>
        <taxon>Bacteria</taxon>
        <taxon>Pseudomonadati</taxon>
        <taxon>Bacteroidota</taxon>
        <taxon>Cytophagia</taxon>
        <taxon>Cytophagales</taxon>
        <taxon>Flectobacillaceae</taxon>
        <taxon>Arcicella</taxon>
    </lineage>
</organism>
<proteinExistence type="predicted"/>
<dbReference type="Proteomes" id="UP000245489">
    <property type="component" value="Unassembled WGS sequence"/>
</dbReference>
<evidence type="ECO:0000256" key="1">
    <source>
        <dbReference type="SAM" id="SignalP"/>
    </source>
</evidence>
<dbReference type="AlphaFoldDB" id="A0A316E2R8"/>
<evidence type="ECO:0000313" key="2">
    <source>
        <dbReference type="EMBL" id="PWK17180.1"/>
    </source>
</evidence>
<keyword evidence="1" id="KW-0732">Signal</keyword>
<gene>
    <name evidence="2" type="ORF">LV89_04466</name>
</gene>
<feature type="signal peptide" evidence="1">
    <location>
        <begin position="1"/>
        <end position="21"/>
    </location>
</feature>
<reference evidence="2 3" key="1">
    <citation type="submission" date="2018-05" db="EMBL/GenBank/DDBJ databases">
        <title>Genomic Encyclopedia of Archaeal and Bacterial Type Strains, Phase II (KMG-II): from individual species to whole genera.</title>
        <authorList>
            <person name="Goeker M."/>
        </authorList>
    </citation>
    <scope>NUCLEOTIDE SEQUENCE [LARGE SCALE GENOMIC DNA]</scope>
    <source>
        <strain evidence="2 3">DSM 22214</strain>
    </source>
</reference>
<sequence>MKVIQAMLMVLLGFMALQVQGQDKDYKGHIINEKGQIFNNGVQIGMTSKEGIIKNADGQKIAFMDGQGNLVDAKTGMKMGKMGKDGKTYYNAKGELQFRVNTEKGETCDIFDKKGNKIGNVHQSFKGVACALHCFDHKLDSRTHKKMK</sequence>
<evidence type="ECO:0008006" key="4">
    <source>
        <dbReference type="Google" id="ProtNLM"/>
    </source>
</evidence>